<organism evidence="2 3">
    <name type="scientific">Pararcticibacter amylolyticus</name>
    <dbReference type="NCBI Taxonomy" id="2173175"/>
    <lineage>
        <taxon>Bacteria</taxon>
        <taxon>Pseudomonadati</taxon>
        <taxon>Bacteroidota</taxon>
        <taxon>Sphingobacteriia</taxon>
        <taxon>Sphingobacteriales</taxon>
        <taxon>Sphingobacteriaceae</taxon>
        <taxon>Pararcticibacter</taxon>
    </lineage>
</organism>
<name>A0A2U2P973_9SPHI</name>
<accession>A0A2U2P973</accession>
<reference evidence="2 3" key="1">
    <citation type="submission" date="2018-04" db="EMBL/GenBank/DDBJ databases">
        <title>Pedobacter chongqingensis sp. nov., isolated from a rottenly hemp rope.</title>
        <authorList>
            <person name="Cai Y."/>
        </authorList>
    </citation>
    <scope>NUCLEOTIDE SEQUENCE [LARGE SCALE GENOMIC DNA]</scope>
    <source>
        <strain evidence="2 3">FJ4-8</strain>
    </source>
</reference>
<gene>
    <name evidence="2" type="ORF">DDR33_24955</name>
</gene>
<protein>
    <recommendedName>
        <fullName evidence="1">DUF7710 domain-containing protein</fullName>
    </recommendedName>
</protein>
<dbReference type="OrthoDB" id="72025at2"/>
<sequence>MSIIENKSIWLFHGSGGRFASAVFTSVDKAEAWIRKYKLDGILTEYPLDVGVYDWSIENGIFDIKKEEHTTSIFIQKFTSAGQEHFHYENGKREE</sequence>
<proteinExistence type="predicted"/>
<feature type="domain" description="DUF7710" evidence="1">
    <location>
        <begin position="9"/>
        <end position="93"/>
    </location>
</feature>
<evidence type="ECO:0000313" key="2">
    <source>
        <dbReference type="EMBL" id="PWG77923.1"/>
    </source>
</evidence>
<dbReference type="AlphaFoldDB" id="A0A2U2P973"/>
<dbReference type="Pfam" id="PF24819">
    <property type="entry name" value="DUF7710"/>
    <property type="match status" value="1"/>
</dbReference>
<keyword evidence="3" id="KW-1185">Reference proteome</keyword>
<evidence type="ECO:0000259" key="1">
    <source>
        <dbReference type="Pfam" id="PF24819"/>
    </source>
</evidence>
<comment type="caution">
    <text evidence="2">The sequence shown here is derived from an EMBL/GenBank/DDBJ whole genome shotgun (WGS) entry which is preliminary data.</text>
</comment>
<dbReference type="Proteomes" id="UP000245647">
    <property type="component" value="Unassembled WGS sequence"/>
</dbReference>
<dbReference type="RefSeq" id="WP_109418498.1">
    <property type="nucleotide sequence ID" value="NZ_QEAS01000057.1"/>
</dbReference>
<evidence type="ECO:0000313" key="3">
    <source>
        <dbReference type="Proteomes" id="UP000245647"/>
    </source>
</evidence>
<dbReference type="EMBL" id="QEAS01000057">
    <property type="protein sequence ID" value="PWG77923.1"/>
    <property type="molecule type" value="Genomic_DNA"/>
</dbReference>
<dbReference type="InterPro" id="IPR056127">
    <property type="entry name" value="DUF7710"/>
</dbReference>